<dbReference type="InterPro" id="IPR030662">
    <property type="entry name" value="DPH6/MJ0570"/>
</dbReference>
<dbReference type="InterPro" id="IPR014729">
    <property type="entry name" value="Rossmann-like_a/b/a_fold"/>
</dbReference>
<dbReference type="HOGENOM" id="CLU_010289_1_0_9"/>
<dbReference type="SMR" id="A0A0H3N1I9"/>
<proteinExistence type="predicted"/>
<dbReference type="GO" id="GO:0005524">
    <property type="term" value="F:ATP binding"/>
    <property type="evidence" value="ECO:0007669"/>
    <property type="project" value="UniProtKB-KW"/>
</dbReference>
<dbReference type="GO" id="GO:0017183">
    <property type="term" value="P:protein histidyl modification to diphthamide"/>
    <property type="evidence" value="ECO:0007669"/>
    <property type="project" value="TreeGrafter"/>
</dbReference>
<dbReference type="Gene3D" id="3.90.1490.10">
    <property type="entry name" value="putative n-type atp pyrophosphatase, domain 2"/>
    <property type="match status" value="1"/>
</dbReference>
<evidence type="ECO:0000259" key="1">
    <source>
        <dbReference type="Pfam" id="PF01902"/>
    </source>
</evidence>
<dbReference type="PANTHER" id="PTHR12196">
    <property type="entry name" value="DOMAIN OF UNKNOWN FUNCTION 71 DUF71 -CONTAINING PROTEIN"/>
    <property type="match status" value="1"/>
</dbReference>
<dbReference type="KEGG" id="cdc:CD196_1287"/>
<dbReference type="GO" id="GO:0017178">
    <property type="term" value="F:diphthine-ammonia ligase activity"/>
    <property type="evidence" value="ECO:0007669"/>
    <property type="project" value="TreeGrafter"/>
</dbReference>
<dbReference type="EMBL" id="FN538970">
    <property type="protein sequence ID" value="CBA62444.1"/>
    <property type="molecule type" value="Genomic_DNA"/>
</dbReference>
<gene>
    <name evidence="2" type="ordered locus">CD196_1287</name>
</gene>
<reference evidence="2 3" key="1">
    <citation type="journal article" date="2009" name="Genome Biol.">
        <title>Comparative genome and phenotypic analysis of Clostridium difficile 027 strains provides insight into the evolution of a hypervirulent bacterium.</title>
        <authorList>
            <person name="Stabler R.A."/>
            <person name="He M."/>
            <person name="Dawson L."/>
            <person name="Martin M."/>
            <person name="Valiente E."/>
            <person name="Corton C."/>
            <person name="Lawley T.D."/>
            <person name="Sebaihia M."/>
            <person name="Quail M.A."/>
            <person name="Rose G."/>
            <person name="Gerding D.N."/>
            <person name="Gibert M."/>
            <person name="Popoff M.R."/>
            <person name="Parkhill J."/>
            <person name="Dougan G."/>
            <person name="Wren B.W."/>
        </authorList>
    </citation>
    <scope>NUCLEOTIDE SEQUENCE [LARGE SCALE GENOMIC DNA]</scope>
    <source>
        <strain evidence="2 3">CD196</strain>
    </source>
</reference>
<dbReference type="Gene3D" id="3.40.50.620">
    <property type="entry name" value="HUPs"/>
    <property type="match status" value="1"/>
</dbReference>
<dbReference type="SUPFAM" id="SSF52402">
    <property type="entry name" value="Adenine nucleotide alpha hydrolases-like"/>
    <property type="match status" value="1"/>
</dbReference>
<evidence type="ECO:0000313" key="2">
    <source>
        <dbReference type="EMBL" id="CBA62444.1"/>
    </source>
</evidence>
<dbReference type="InterPro" id="IPR002761">
    <property type="entry name" value="Diphthami_syn_dom"/>
</dbReference>
<sequence>MKEVLKLADEKFVMSFSGGKDSILALNRMLKKGYKPVALLTTISEEHGKSWTHNLEYNMLKQVSSNIGLPLLVAECGVEGYEESFERALIKAKNMGATICAYGDIDIESHRKWDTDRCEAVGMKVDLPLWQESREDLVYEFIDSGFCSVVTKVNLKHLGEEFLGKKLTRELVEKIKNAGADPCGEHGEYHTFVVDGPIFKKPVEYEVKGTLIKDGYGYLEIK</sequence>
<accession>A0A0H3N1I9</accession>
<protein>
    <submittedName>
        <fullName evidence="2">ATP-binding protein</fullName>
    </submittedName>
</protein>
<feature type="domain" description="Diphthamide synthase" evidence="1">
    <location>
        <begin position="13"/>
        <end position="222"/>
    </location>
</feature>
<dbReference type="NCBIfam" id="TIGR00290">
    <property type="entry name" value="MJ0570_dom"/>
    <property type="match status" value="1"/>
</dbReference>
<dbReference type="Proteomes" id="UP000002068">
    <property type="component" value="Chromosome"/>
</dbReference>
<dbReference type="AlphaFoldDB" id="A0A0H3N1I9"/>
<keyword evidence="2" id="KW-0067">ATP-binding</keyword>
<name>A0A0H3N1I9_CLODC</name>
<dbReference type="Pfam" id="PF01902">
    <property type="entry name" value="Diphthami_syn_2"/>
    <property type="match status" value="1"/>
</dbReference>
<dbReference type="RefSeq" id="WP_003429358.1">
    <property type="nucleotide sequence ID" value="NC_013315.1"/>
</dbReference>
<dbReference type="CDD" id="cd01994">
    <property type="entry name" value="AANH_PF0828-like"/>
    <property type="match status" value="1"/>
</dbReference>
<dbReference type="PANTHER" id="PTHR12196:SF2">
    <property type="entry name" value="DIPHTHINE--AMMONIA LIGASE"/>
    <property type="match status" value="1"/>
</dbReference>
<organism evidence="2 3">
    <name type="scientific">Clostridioides difficile (strain CD196)</name>
    <name type="common">Peptoclostridium difficile</name>
    <dbReference type="NCBI Taxonomy" id="645462"/>
    <lineage>
        <taxon>Bacteria</taxon>
        <taxon>Bacillati</taxon>
        <taxon>Bacillota</taxon>
        <taxon>Clostridia</taxon>
        <taxon>Peptostreptococcales</taxon>
        <taxon>Peptostreptococcaceae</taxon>
        <taxon>Clostridioides</taxon>
    </lineage>
</organism>
<evidence type="ECO:0000313" key="3">
    <source>
        <dbReference type="Proteomes" id="UP000002068"/>
    </source>
</evidence>
<keyword evidence="2" id="KW-0547">Nucleotide-binding</keyword>